<proteinExistence type="predicted"/>
<reference evidence="1" key="2">
    <citation type="journal article" date="2015" name="Fish Shellfish Immunol.">
        <title>Early steps in the European eel (Anguilla anguilla)-Vibrio vulnificus interaction in the gills: Role of the RtxA13 toxin.</title>
        <authorList>
            <person name="Callol A."/>
            <person name="Pajuelo D."/>
            <person name="Ebbesson L."/>
            <person name="Teles M."/>
            <person name="MacKenzie S."/>
            <person name="Amaro C."/>
        </authorList>
    </citation>
    <scope>NUCLEOTIDE SEQUENCE</scope>
</reference>
<organism evidence="1">
    <name type="scientific">Anguilla anguilla</name>
    <name type="common">European freshwater eel</name>
    <name type="synonym">Muraena anguilla</name>
    <dbReference type="NCBI Taxonomy" id="7936"/>
    <lineage>
        <taxon>Eukaryota</taxon>
        <taxon>Metazoa</taxon>
        <taxon>Chordata</taxon>
        <taxon>Craniata</taxon>
        <taxon>Vertebrata</taxon>
        <taxon>Euteleostomi</taxon>
        <taxon>Actinopterygii</taxon>
        <taxon>Neopterygii</taxon>
        <taxon>Teleostei</taxon>
        <taxon>Anguilliformes</taxon>
        <taxon>Anguillidae</taxon>
        <taxon>Anguilla</taxon>
    </lineage>
</organism>
<evidence type="ECO:0000313" key="1">
    <source>
        <dbReference type="EMBL" id="JAH83301.1"/>
    </source>
</evidence>
<reference evidence="1" key="1">
    <citation type="submission" date="2014-11" db="EMBL/GenBank/DDBJ databases">
        <authorList>
            <person name="Amaro Gonzalez C."/>
        </authorList>
    </citation>
    <scope>NUCLEOTIDE SEQUENCE</scope>
</reference>
<accession>A0A0E9VZ25</accession>
<name>A0A0E9VZ25_ANGAN</name>
<dbReference type="EMBL" id="GBXM01025276">
    <property type="protein sequence ID" value="JAH83301.1"/>
    <property type="molecule type" value="Transcribed_RNA"/>
</dbReference>
<protein>
    <submittedName>
        <fullName evidence="1">Uncharacterized protein</fullName>
    </submittedName>
</protein>
<sequence length="19" mass="2264">MLPNKQELQEGCQLYVLEQ</sequence>
<dbReference type="AlphaFoldDB" id="A0A0E9VZ25"/>